<dbReference type="AlphaFoldDB" id="A0AA45WKM6"/>
<evidence type="ECO:0000313" key="11">
    <source>
        <dbReference type="Proteomes" id="UP001157947"/>
    </source>
</evidence>
<keyword evidence="11" id="KW-1185">Reference proteome</keyword>
<dbReference type="InterPro" id="IPR018357">
    <property type="entry name" value="Hexapep_transf_CS"/>
</dbReference>
<dbReference type="GO" id="GO:0008780">
    <property type="term" value="F:acyl-[acyl-carrier-protein]-UDP-N-acetylglucosamine O-acyltransferase activity"/>
    <property type="evidence" value="ECO:0007669"/>
    <property type="project" value="UniProtKB-UniRule"/>
</dbReference>
<dbReference type="PROSITE" id="PS00101">
    <property type="entry name" value="HEXAPEP_TRANSFERASES"/>
    <property type="match status" value="1"/>
</dbReference>
<comment type="similarity">
    <text evidence="8">Belongs to the transferase hexapeptide repeat family. LpxA subfamily.</text>
</comment>
<keyword evidence="6 8" id="KW-0443">Lipid metabolism</keyword>
<organism evidence="10 11">
    <name type="scientific">Venenivibrio stagnispumantis</name>
    <dbReference type="NCBI Taxonomy" id="407998"/>
    <lineage>
        <taxon>Bacteria</taxon>
        <taxon>Pseudomonadati</taxon>
        <taxon>Aquificota</taxon>
        <taxon>Aquificia</taxon>
        <taxon>Aquificales</taxon>
        <taxon>Hydrogenothermaceae</taxon>
        <taxon>Venenivibrio</taxon>
    </lineage>
</organism>
<sequence length="273" mass="30220">MSVNIHPTAIVSKKAKIGVNVEIGPFSIIEDEVEIGDNTVISSNVKIKNFTKIGNNCQIYEGCVIGNIPQHLGFKGEKSFVEIGNNVVLREYCTIHRGTNFDDGITRIGDNSYLMAYVHIAHDCKVGHDTILANCVTLAGHVKVGNYVFIGGLTPIHQFCRIGDYAMVGGASAVDKDVPPYTRASKNHVLLYGLNLVGLKRRGFTREQINIIKEAYRLLFRVSPTIEEGIKQVEEKLPKTPEVENLINFVKTTKRGIAPEASKRKLIQTDEEI</sequence>
<dbReference type="PANTHER" id="PTHR43480:SF1">
    <property type="entry name" value="ACYL-[ACYL-CARRIER-PROTEIN]--UDP-N-ACETYLGLUCOSAMINE O-ACYLTRANSFERASE, MITOCHONDRIAL-RELATED"/>
    <property type="match status" value="1"/>
</dbReference>
<evidence type="ECO:0000256" key="4">
    <source>
        <dbReference type="ARBA" id="ARBA00022679"/>
    </source>
</evidence>
<evidence type="ECO:0000313" key="10">
    <source>
        <dbReference type="EMBL" id="SMP08343.1"/>
    </source>
</evidence>
<dbReference type="SUPFAM" id="SSF51161">
    <property type="entry name" value="Trimeric LpxA-like enzymes"/>
    <property type="match status" value="1"/>
</dbReference>
<dbReference type="Proteomes" id="UP001157947">
    <property type="component" value="Unassembled WGS sequence"/>
</dbReference>
<keyword evidence="5 8" id="KW-0677">Repeat</keyword>
<keyword evidence="4 8" id="KW-0808">Transferase</keyword>
<dbReference type="InterPro" id="IPR010137">
    <property type="entry name" value="Lipid_A_LpxA"/>
</dbReference>
<dbReference type="RefSeq" id="WP_265134139.1">
    <property type="nucleotide sequence ID" value="NZ_FXTX01000006.1"/>
</dbReference>
<dbReference type="NCBIfam" id="TIGR01852">
    <property type="entry name" value="lipid_A_lpxA"/>
    <property type="match status" value="1"/>
</dbReference>
<evidence type="ECO:0000256" key="7">
    <source>
        <dbReference type="ARBA" id="ARBA00023315"/>
    </source>
</evidence>
<dbReference type="GO" id="GO:0009245">
    <property type="term" value="P:lipid A biosynthetic process"/>
    <property type="evidence" value="ECO:0007669"/>
    <property type="project" value="UniProtKB-UniRule"/>
</dbReference>
<dbReference type="EC" id="2.3.1.129" evidence="8"/>
<dbReference type="GO" id="GO:0005737">
    <property type="term" value="C:cytoplasm"/>
    <property type="evidence" value="ECO:0007669"/>
    <property type="project" value="UniProtKB-SubCell"/>
</dbReference>
<dbReference type="GO" id="GO:0016020">
    <property type="term" value="C:membrane"/>
    <property type="evidence" value="ECO:0007669"/>
    <property type="project" value="GOC"/>
</dbReference>
<dbReference type="PIRSF" id="PIRSF000456">
    <property type="entry name" value="UDP-GlcNAc_acltr"/>
    <property type="match status" value="1"/>
</dbReference>
<gene>
    <name evidence="8" type="primary">lpxA</name>
    <name evidence="10" type="ORF">SAMN06264868_10616</name>
</gene>
<keyword evidence="1 8" id="KW-0963">Cytoplasm</keyword>
<dbReference type="CDD" id="cd03351">
    <property type="entry name" value="LbH_UDP-GlcNAc_AT"/>
    <property type="match status" value="1"/>
</dbReference>
<dbReference type="NCBIfam" id="NF003657">
    <property type="entry name" value="PRK05289.1"/>
    <property type="match status" value="1"/>
</dbReference>
<protein>
    <recommendedName>
        <fullName evidence="8">Acyl-[acyl-carrier-protein]--UDP-N-acetylglucosamine O-acyltransferase</fullName>
        <shortName evidence="8">UDP-N-acetylglucosamine acyltransferase</shortName>
        <ecNumber evidence="8">2.3.1.129</ecNumber>
    </recommendedName>
</protein>
<dbReference type="Pfam" id="PF13720">
    <property type="entry name" value="Acetyltransf_11"/>
    <property type="match status" value="1"/>
</dbReference>
<proteinExistence type="inferred from homology"/>
<dbReference type="Pfam" id="PF00132">
    <property type="entry name" value="Hexapep"/>
    <property type="match status" value="2"/>
</dbReference>
<comment type="subunit">
    <text evidence="8">Homotrimer.</text>
</comment>
<evidence type="ECO:0000256" key="6">
    <source>
        <dbReference type="ARBA" id="ARBA00023098"/>
    </source>
</evidence>
<dbReference type="EMBL" id="FXTX01000006">
    <property type="protein sequence ID" value="SMP08343.1"/>
    <property type="molecule type" value="Genomic_DNA"/>
</dbReference>
<dbReference type="HAMAP" id="MF_00387">
    <property type="entry name" value="LpxA"/>
    <property type="match status" value="1"/>
</dbReference>
<keyword evidence="3 8" id="KW-0441">Lipid A biosynthesis</keyword>
<dbReference type="InterPro" id="IPR037157">
    <property type="entry name" value="Acetyltransf_C_sf"/>
</dbReference>
<keyword evidence="2 8" id="KW-0444">Lipid biosynthesis</keyword>
<evidence type="ECO:0000259" key="9">
    <source>
        <dbReference type="Pfam" id="PF13720"/>
    </source>
</evidence>
<evidence type="ECO:0000256" key="5">
    <source>
        <dbReference type="ARBA" id="ARBA00022737"/>
    </source>
</evidence>
<feature type="domain" description="UDP N-acetylglucosamine O-acyltransferase C-terminal" evidence="9">
    <location>
        <begin position="177"/>
        <end position="257"/>
    </location>
</feature>
<evidence type="ECO:0000256" key="2">
    <source>
        <dbReference type="ARBA" id="ARBA00022516"/>
    </source>
</evidence>
<dbReference type="InterPro" id="IPR029098">
    <property type="entry name" value="Acetyltransf_C"/>
</dbReference>
<evidence type="ECO:0000256" key="1">
    <source>
        <dbReference type="ARBA" id="ARBA00022490"/>
    </source>
</evidence>
<comment type="pathway">
    <text evidence="8">Glycolipid biosynthesis; lipid IV(A) biosynthesis; lipid IV(A) from (3R)-3-hydroxytetradecanoyl-[acyl-carrier-protein] and UDP-N-acetyl-alpha-D-glucosamine: step 1/6.</text>
</comment>
<reference evidence="10" key="1">
    <citation type="submission" date="2017-05" db="EMBL/GenBank/DDBJ databases">
        <authorList>
            <person name="Varghese N."/>
            <person name="Submissions S."/>
        </authorList>
    </citation>
    <scope>NUCLEOTIDE SEQUENCE</scope>
    <source>
        <strain evidence="10">DSM 18763</strain>
    </source>
</reference>
<name>A0AA45WKM6_9AQUI</name>
<comment type="caution">
    <text evidence="10">The sequence shown here is derived from an EMBL/GenBank/DDBJ whole genome shotgun (WGS) entry which is preliminary data.</text>
</comment>
<comment type="subcellular location">
    <subcellularLocation>
        <location evidence="8">Cytoplasm</location>
    </subcellularLocation>
</comment>
<comment type="catalytic activity">
    <reaction evidence="8">
        <text>a (3R)-hydroxyacyl-[ACP] + UDP-N-acetyl-alpha-D-glucosamine = a UDP-3-O-[(3R)-3-hydroxyacyl]-N-acetyl-alpha-D-glucosamine + holo-[ACP]</text>
        <dbReference type="Rhea" id="RHEA:67812"/>
        <dbReference type="Rhea" id="RHEA-COMP:9685"/>
        <dbReference type="Rhea" id="RHEA-COMP:9945"/>
        <dbReference type="ChEBI" id="CHEBI:57705"/>
        <dbReference type="ChEBI" id="CHEBI:64479"/>
        <dbReference type="ChEBI" id="CHEBI:78827"/>
        <dbReference type="ChEBI" id="CHEBI:173225"/>
        <dbReference type="EC" id="2.3.1.129"/>
    </reaction>
</comment>
<evidence type="ECO:0000256" key="8">
    <source>
        <dbReference type="HAMAP-Rule" id="MF_00387"/>
    </source>
</evidence>
<keyword evidence="7 8" id="KW-0012">Acyltransferase</keyword>
<dbReference type="Gene3D" id="2.160.10.10">
    <property type="entry name" value="Hexapeptide repeat proteins"/>
    <property type="match status" value="1"/>
</dbReference>
<comment type="function">
    <text evidence="8">Involved in the biosynthesis of lipid A, a phosphorylated glycolipid that anchors the lipopolysaccharide to the outer membrane of the cell.</text>
</comment>
<dbReference type="InterPro" id="IPR011004">
    <property type="entry name" value="Trimer_LpxA-like_sf"/>
</dbReference>
<dbReference type="PANTHER" id="PTHR43480">
    <property type="entry name" value="ACYL-[ACYL-CARRIER-PROTEIN]--UDP-N-ACETYLGLUCOSAMINE O-ACYLTRANSFERASE"/>
    <property type="match status" value="1"/>
</dbReference>
<accession>A0AA45WKM6</accession>
<evidence type="ECO:0000256" key="3">
    <source>
        <dbReference type="ARBA" id="ARBA00022556"/>
    </source>
</evidence>
<dbReference type="InterPro" id="IPR001451">
    <property type="entry name" value="Hexapep"/>
</dbReference>
<dbReference type="Gene3D" id="1.20.1180.10">
    <property type="entry name" value="Udp N-acetylglucosamine O-acyltransferase, C-terminal domain"/>
    <property type="match status" value="1"/>
</dbReference>